<feature type="transmembrane region" description="Helical" evidence="6">
    <location>
        <begin position="347"/>
        <end position="366"/>
    </location>
</feature>
<keyword evidence="4 6" id="KW-0472">Membrane</keyword>
<dbReference type="GO" id="GO:0016020">
    <property type="term" value="C:membrane"/>
    <property type="evidence" value="ECO:0007669"/>
    <property type="project" value="UniProtKB-SubCell"/>
</dbReference>
<evidence type="ECO:0000256" key="2">
    <source>
        <dbReference type="ARBA" id="ARBA00022692"/>
    </source>
</evidence>
<dbReference type="EMBL" id="JAWDJX010000066">
    <property type="protein sequence ID" value="KAK3047182.1"/>
    <property type="molecule type" value="Genomic_DNA"/>
</dbReference>
<evidence type="ECO:0000313" key="8">
    <source>
        <dbReference type="Proteomes" id="UP001271007"/>
    </source>
</evidence>
<dbReference type="InterPro" id="IPR004695">
    <property type="entry name" value="SLAC1/Mae1/Ssu1/TehA"/>
</dbReference>
<sequence length="414" mass="46076">MPPSIRRPSENGAAQPNHYHHDGPTPLPTYEQQLNGNHEKSSNLTYPQWIEHHVDWSWFTCTQSTGGVAILVSECPKKFAGLQTIGTIIFIFNLVLWLTFTTLMILRWVSNTTTFRRCFTVAPECYFYGSFWLSVATIIICMQRFGVPNAGPWLVVAIRVCFWIYAAVSLLSSTVHFVVVFKHTPIKAIEMNPAWFILVFQTMLTGTVAAAIAMDHPPHQRLPIIVAGIGHQGLGWLGSLLTLSWFLGHLMEKGWPAPSQGPGLFMPIGAVGFTIVALIGNAKAAPEGYAYFATHTTAKEILLVVATWASIFMWVFGLWLFGLALFVTLADTAVPREYRKSRESVSFNNTALIFPNVGFTLAMVYLGQELESNAIERVSAIMIIVLVGFWLLDLGLMLKAIIQSLFFDSEKTLS</sequence>
<evidence type="ECO:0000256" key="6">
    <source>
        <dbReference type="SAM" id="Phobius"/>
    </source>
</evidence>
<dbReference type="InterPro" id="IPR030185">
    <property type="entry name" value="Mae1"/>
</dbReference>
<dbReference type="PANTHER" id="PTHR31162">
    <property type="entry name" value="MALIC ACID TRANSPORT PROTEIN-RELATED"/>
    <property type="match status" value="1"/>
</dbReference>
<feature type="transmembrane region" description="Helical" evidence="6">
    <location>
        <begin position="378"/>
        <end position="402"/>
    </location>
</feature>
<keyword evidence="2 6" id="KW-0812">Transmembrane</keyword>
<feature type="transmembrane region" description="Helical" evidence="6">
    <location>
        <begin position="193"/>
        <end position="214"/>
    </location>
</feature>
<dbReference type="Gene3D" id="1.50.10.150">
    <property type="entry name" value="Voltage-dependent anion channel"/>
    <property type="match status" value="1"/>
</dbReference>
<comment type="caution">
    <text evidence="7">The sequence shown here is derived from an EMBL/GenBank/DDBJ whole genome shotgun (WGS) entry which is preliminary data.</text>
</comment>
<dbReference type="Pfam" id="PF03595">
    <property type="entry name" value="SLAC1"/>
    <property type="match status" value="1"/>
</dbReference>
<feature type="transmembrane region" description="Helical" evidence="6">
    <location>
        <begin position="126"/>
        <end position="147"/>
    </location>
</feature>
<feature type="region of interest" description="Disordered" evidence="5">
    <location>
        <begin position="1"/>
        <end position="27"/>
    </location>
</feature>
<evidence type="ECO:0000256" key="1">
    <source>
        <dbReference type="ARBA" id="ARBA00004141"/>
    </source>
</evidence>
<reference evidence="7" key="1">
    <citation type="submission" date="2023-04" db="EMBL/GenBank/DDBJ databases">
        <title>Black Yeasts Isolated from many extreme environments.</title>
        <authorList>
            <person name="Coleine C."/>
            <person name="Stajich J.E."/>
            <person name="Selbmann L."/>
        </authorList>
    </citation>
    <scope>NUCLEOTIDE SEQUENCE</scope>
    <source>
        <strain evidence="7">CCFEE 5312</strain>
    </source>
</reference>
<evidence type="ECO:0008006" key="9">
    <source>
        <dbReference type="Google" id="ProtNLM"/>
    </source>
</evidence>
<evidence type="ECO:0000256" key="4">
    <source>
        <dbReference type="ARBA" id="ARBA00023136"/>
    </source>
</evidence>
<feature type="transmembrane region" description="Helical" evidence="6">
    <location>
        <begin position="153"/>
        <end position="181"/>
    </location>
</feature>
<gene>
    <name evidence="7" type="ORF">LTR09_011384</name>
</gene>
<keyword evidence="3 6" id="KW-1133">Transmembrane helix</keyword>
<evidence type="ECO:0000313" key="7">
    <source>
        <dbReference type="EMBL" id="KAK3047182.1"/>
    </source>
</evidence>
<dbReference type="PANTHER" id="PTHR31162:SF0">
    <property type="entry name" value="MALIC ACID TRANSPORT PROTEIN"/>
    <property type="match status" value="1"/>
</dbReference>
<accession>A0AAJ0G4H7</accession>
<name>A0AAJ0G4H7_9PEZI</name>
<dbReference type="AlphaFoldDB" id="A0AAJ0G4H7"/>
<dbReference type="GO" id="GO:0015140">
    <property type="term" value="F:malate transmembrane transporter activity"/>
    <property type="evidence" value="ECO:0007669"/>
    <property type="project" value="InterPro"/>
</dbReference>
<feature type="transmembrane region" description="Helical" evidence="6">
    <location>
        <begin position="85"/>
        <end position="106"/>
    </location>
</feature>
<keyword evidence="8" id="KW-1185">Reference proteome</keyword>
<evidence type="ECO:0000256" key="5">
    <source>
        <dbReference type="SAM" id="MobiDB-lite"/>
    </source>
</evidence>
<feature type="transmembrane region" description="Helical" evidence="6">
    <location>
        <begin position="301"/>
        <end position="326"/>
    </location>
</feature>
<feature type="transmembrane region" description="Helical" evidence="6">
    <location>
        <begin position="234"/>
        <end position="251"/>
    </location>
</feature>
<organism evidence="7 8">
    <name type="scientific">Extremus antarcticus</name>
    <dbReference type="NCBI Taxonomy" id="702011"/>
    <lineage>
        <taxon>Eukaryota</taxon>
        <taxon>Fungi</taxon>
        <taxon>Dikarya</taxon>
        <taxon>Ascomycota</taxon>
        <taxon>Pezizomycotina</taxon>
        <taxon>Dothideomycetes</taxon>
        <taxon>Dothideomycetidae</taxon>
        <taxon>Mycosphaerellales</taxon>
        <taxon>Extremaceae</taxon>
        <taxon>Extremus</taxon>
    </lineage>
</organism>
<dbReference type="InterPro" id="IPR038665">
    <property type="entry name" value="Voltage-dep_anion_channel_sf"/>
</dbReference>
<comment type="subcellular location">
    <subcellularLocation>
        <location evidence="1">Membrane</location>
        <topology evidence="1">Multi-pass membrane protein</topology>
    </subcellularLocation>
</comment>
<evidence type="ECO:0000256" key="3">
    <source>
        <dbReference type="ARBA" id="ARBA00022989"/>
    </source>
</evidence>
<dbReference type="Proteomes" id="UP001271007">
    <property type="component" value="Unassembled WGS sequence"/>
</dbReference>
<dbReference type="CDD" id="cd09317">
    <property type="entry name" value="TDT_Mae1_like"/>
    <property type="match status" value="1"/>
</dbReference>
<protein>
    <recommendedName>
        <fullName evidence="9">Malic acid transport protein</fullName>
    </recommendedName>
</protein>
<feature type="transmembrane region" description="Helical" evidence="6">
    <location>
        <begin position="263"/>
        <end position="281"/>
    </location>
</feature>
<proteinExistence type="predicted"/>